<dbReference type="PANTHER" id="PTHR42973">
    <property type="entry name" value="BINDING OXIDOREDUCTASE, PUTATIVE (AFU_ORTHOLOGUE AFUA_1G17690)-RELATED"/>
    <property type="match status" value="1"/>
</dbReference>
<evidence type="ECO:0000256" key="2">
    <source>
        <dbReference type="ARBA" id="ARBA00005466"/>
    </source>
</evidence>
<dbReference type="InterPro" id="IPR016167">
    <property type="entry name" value="FAD-bd_PCMH_sub1"/>
</dbReference>
<dbReference type="Gene3D" id="3.30.465.10">
    <property type="match status" value="1"/>
</dbReference>
<keyword evidence="9" id="KW-1185">Reference proteome</keyword>
<dbReference type="InterPro" id="IPR016169">
    <property type="entry name" value="FAD-bd_PCMH_sub2"/>
</dbReference>
<dbReference type="SUPFAM" id="SSF56176">
    <property type="entry name" value="FAD-binding/transporter-associated domain-like"/>
    <property type="match status" value="1"/>
</dbReference>
<evidence type="ECO:0000259" key="7">
    <source>
        <dbReference type="PROSITE" id="PS51387"/>
    </source>
</evidence>
<dbReference type="PANTHER" id="PTHR42973:SF39">
    <property type="entry name" value="FAD-BINDING PCMH-TYPE DOMAIN-CONTAINING PROTEIN"/>
    <property type="match status" value="1"/>
</dbReference>
<comment type="cofactor">
    <cofactor evidence="1">
        <name>FAD</name>
        <dbReference type="ChEBI" id="CHEBI:57692"/>
    </cofactor>
</comment>
<dbReference type="Gene3D" id="3.40.462.20">
    <property type="match status" value="1"/>
</dbReference>
<evidence type="ECO:0000256" key="4">
    <source>
        <dbReference type="ARBA" id="ARBA00022827"/>
    </source>
</evidence>
<keyword evidence="4" id="KW-0274">FAD</keyword>
<keyword evidence="3" id="KW-0285">Flavoprotein</keyword>
<evidence type="ECO:0000313" key="9">
    <source>
        <dbReference type="Proteomes" id="UP001501414"/>
    </source>
</evidence>
<protein>
    <submittedName>
        <fullName evidence="8">FAD-binding oxidoreductase</fullName>
    </submittedName>
</protein>
<name>A0ABN1XNX4_9PSEU</name>
<dbReference type="InterPro" id="IPR006094">
    <property type="entry name" value="Oxid_FAD_bind_N"/>
</dbReference>
<dbReference type="Pfam" id="PF01565">
    <property type="entry name" value="FAD_binding_4"/>
    <property type="match status" value="1"/>
</dbReference>
<gene>
    <name evidence="8" type="ORF">GCM10009613_20760</name>
</gene>
<dbReference type="InterPro" id="IPR006093">
    <property type="entry name" value="Oxy_OxRdtase_FAD_BS"/>
</dbReference>
<dbReference type="PROSITE" id="PS00862">
    <property type="entry name" value="OX2_COVAL_FAD"/>
    <property type="match status" value="1"/>
</dbReference>
<evidence type="ECO:0000256" key="6">
    <source>
        <dbReference type="SAM" id="MobiDB-lite"/>
    </source>
</evidence>
<dbReference type="InterPro" id="IPR036318">
    <property type="entry name" value="FAD-bd_PCMH-like_sf"/>
</dbReference>
<accession>A0ABN1XNX4</accession>
<sequence length="456" mass="47582">MTDQLTTTEPLSFDGTLLHPGDPGWDDARRAWQLRADQHPAAIVRAGSVRDVITTVRRAAELGLRVAPQATGHNAGPLGPLDGTALLRTGDLRDVTIDPQRRIARVGAGALWGDVTVAAAEHGLAALAGSSRDVGVVGYTLGGGVSWLGRAHGPAAGQVTAAEIVTADGELLRVDDEHHPDLFWAIRGGGGSFGVVTALEFRLFPITEVQAGALFWPIERAAEVLHAWREWADEVPDTVTSVGRLLRFPPLPEIPEPVRGRSLVAIELASLEGPVATELLLRRLRALGPEMDTVHSQSPVDLADLHMDPPTPVPGIGDGTGLAAFPVESLDALLATVGPGSTLPPLLSVEIRQLGGALARPVGAVSGLDAAVVVFAVTIAPDDGAAAAATTTLDALASALAPWAAESTYLNFVERAGTRTFPAATLRRLRSVKTTYDPADRIRANHPVAPFGPAGS</sequence>
<comment type="similarity">
    <text evidence="2">Belongs to the oxygen-dependent FAD-linked oxidoreductase family.</text>
</comment>
<feature type="region of interest" description="Disordered" evidence="6">
    <location>
        <begin position="1"/>
        <end position="22"/>
    </location>
</feature>
<dbReference type="InterPro" id="IPR050416">
    <property type="entry name" value="FAD-linked_Oxidoreductase"/>
</dbReference>
<organism evidence="8 9">
    <name type="scientific">Pseudonocardia kongjuensis</name>
    <dbReference type="NCBI Taxonomy" id="102227"/>
    <lineage>
        <taxon>Bacteria</taxon>
        <taxon>Bacillati</taxon>
        <taxon>Actinomycetota</taxon>
        <taxon>Actinomycetes</taxon>
        <taxon>Pseudonocardiales</taxon>
        <taxon>Pseudonocardiaceae</taxon>
        <taxon>Pseudonocardia</taxon>
    </lineage>
</organism>
<dbReference type="Proteomes" id="UP001501414">
    <property type="component" value="Unassembled WGS sequence"/>
</dbReference>
<dbReference type="InterPro" id="IPR016166">
    <property type="entry name" value="FAD-bd_PCMH"/>
</dbReference>
<feature type="compositionally biased region" description="Polar residues" evidence="6">
    <location>
        <begin position="1"/>
        <end position="10"/>
    </location>
</feature>
<keyword evidence="5" id="KW-0560">Oxidoreductase</keyword>
<evidence type="ECO:0000256" key="3">
    <source>
        <dbReference type="ARBA" id="ARBA00022630"/>
    </source>
</evidence>
<reference evidence="8 9" key="1">
    <citation type="journal article" date="2019" name="Int. J. Syst. Evol. Microbiol.">
        <title>The Global Catalogue of Microorganisms (GCM) 10K type strain sequencing project: providing services to taxonomists for standard genome sequencing and annotation.</title>
        <authorList>
            <consortium name="The Broad Institute Genomics Platform"/>
            <consortium name="The Broad Institute Genome Sequencing Center for Infectious Disease"/>
            <person name="Wu L."/>
            <person name="Ma J."/>
        </authorList>
    </citation>
    <scope>NUCLEOTIDE SEQUENCE [LARGE SCALE GENOMIC DNA]</scope>
    <source>
        <strain evidence="8 9">JCM 11896</strain>
    </source>
</reference>
<evidence type="ECO:0000313" key="8">
    <source>
        <dbReference type="EMBL" id="GAA1386573.1"/>
    </source>
</evidence>
<dbReference type="EMBL" id="BAAAJK010000006">
    <property type="protein sequence ID" value="GAA1386573.1"/>
    <property type="molecule type" value="Genomic_DNA"/>
</dbReference>
<dbReference type="PROSITE" id="PS51387">
    <property type="entry name" value="FAD_PCMH"/>
    <property type="match status" value="1"/>
</dbReference>
<comment type="caution">
    <text evidence="8">The sequence shown here is derived from an EMBL/GenBank/DDBJ whole genome shotgun (WGS) entry which is preliminary data.</text>
</comment>
<proteinExistence type="inferred from homology"/>
<evidence type="ECO:0000256" key="1">
    <source>
        <dbReference type="ARBA" id="ARBA00001974"/>
    </source>
</evidence>
<evidence type="ECO:0000256" key="5">
    <source>
        <dbReference type="ARBA" id="ARBA00023002"/>
    </source>
</evidence>
<dbReference type="Gene3D" id="3.30.43.10">
    <property type="entry name" value="Uridine Diphospho-n-acetylenolpyruvylglucosamine Reductase, domain 2"/>
    <property type="match status" value="1"/>
</dbReference>
<feature type="domain" description="FAD-binding PCMH-type" evidence="7">
    <location>
        <begin position="36"/>
        <end position="206"/>
    </location>
</feature>
<dbReference type="RefSeq" id="WP_344020871.1">
    <property type="nucleotide sequence ID" value="NZ_BAAAJK010000006.1"/>
</dbReference>